<organism evidence="1 2">
    <name type="scientific">Pseudomonas poae</name>
    <dbReference type="NCBI Taxonomy" id="200451"/>
    <lineage>
        <taxon>Bacteria</taxon>
        <taxon>Pseudomonadati</taxon>
        <taxon>Pseudomonadota</taxon>
        <taxon>Gammaproteobacteria</taxon>
        <taxon>Pseudomonadales</taxon>
        <taxon>Pseudomonadaceae</taxon>
        <taxon>Pseudomonas</taxon>
    </lineage>
</organism>
<protein>
    <submittedName>
        <fullName evidence="1">Uncharacterized protein</fullName>
    </submittedName>
</protein>
<dbReference type="RefSeq" id="WP_105695462.1">
    <property type="nucleotide sequence ID" value="NZ_CP159260.1"/>
</dbReference>
<keyword evidence="2" id="KW-1185">Reference proteome</keyword>
<dbReference type="AlphaFoldDB" id="A0A2S9EY93"/>
<dbReference type="EMBL" id="PCQL01000003">
    <property type="protein sequence ID" value="PRC21961.1"/>
    <property type="molecule type" value="Genomic_DNA"/>
</dbReference>
<evidence type="ECO:0000313" key="2">
    <source>
        <dbReference type="Proteomes" id="UP000238045"/>
    </source>
</evidence>
<evidence type="ECO:0000313" key="1">
    <source>
        <dbReference type="EMBL" id="PRC21961.1"/>
    </source>
</evidence>
<gene>
    <name evidence="1" type="ORF">CQZ99_03975</name>
</gene>
<comment type="caution">
    <text evidence="1">The sequence shown here is derived from an EMBL/GenBank/DDBJ whole genome shotgun (WGS) entry which is preliminary data.</text>
</comment>
<reference evidence="1 2" key="1">
    <citation type="submission" date="2017-09" db="EMBL/GenBank/DDBJ databases">
        <title>Genomic, metabolic, and phenotypic characteristics of bacterial isolates from the natural microbiome of the model nematode Caenorhabditis elegans.</title>
        <authorList>
            <person name="Zimmermann J."/>
            <person name="Obeng N."/>
            <person name="Yang W."/>
            <person name="Obeng O."/>
            <person name="Kissoyan K."/>
            <person name="Pees B."/>
            <person name="Dirksen P."/>
            <person name="Hoppner M."/>
            <person name="Franke A."/>
            <person name="Rosenstiel P."/>
            <person name="Leippe M."/>
            <person name="Dierking K."/>
            <person name="Kaleta C."/>
            <person name="Schulenburg H."/>
        </authorList>
    </citation>
    <scope>NUCLEOTIDE SEQUENCE [LARGE SCALE GENOMIC DNA]</scope>
    <source>
        <strain evidence="1 2">MYb117</strain>
    </source>
</reference>
<dbReference type="Proteomes" id="UP000238045">
    <property type="component" value="Unassembled WGS sequence"/>
</dbReference>
<name>A0A2S9EY93_9PSED</name>
<proteinExistence type="predicted"/>
<accession>A0A2S9EY93</accession>
<sequence length="62" mass="6627">MDPISMGMSLASALMPLVEKSIDLAGKSMDSLGHMMDAKNHEAGKIGEDAHKKPLGQITYNL</sequence>